<gene>
    <name evidence="2" type="ORF">ODALV1_LOCUS7445</name>
</gene>
<feature type="compositionally biased region" description="Acidic residues" evidence="1">
    <location>
        <begin position="73"/>
        <end position="90"/>
    </location>
</feature>
<evidence type="ECO:0008006" key="4">
    <source>
        <dbReference type="Google" id="ProtNLM"/>
    </source>
</evidence>
<dbReference type="InterPro" id="IPR012337">
    <property type="entry name" value="RNaseH-like_sf"/>
</dbReference>
<evidence type="ECO:0000256" key="1">
    <source>
        <dbReference type="SAM" id="MobiDB-lite"/>
    </source>
</evidence>
<keyword evidence="3" id="KW-1185">Reference proteome</keyword>
<comment type="caution">
    <text evidence="2">The sequence shown here is derived from an EMBL/GenBank/DDBJ whole genome shotgun (WGS) entry which is preliminary data.</text>
</comment>
<evidence type="ECO:0000313" key="3">
    <source>
        <dbReference type="Proteomes" id="UP001642540"/>
    </source>
</evidence>
<protein>
    <recommendedName>
        <fullName evidence="4">HAT C-terminal dimerisation domain-containing protein</fullName>
    </recommendedName>
</protein>
<proteinExistence type="predicted"/>
<dbReference type="SUPFAM" id="SSF53098">
    <property type="entry name" value="Ribonuclease H-like"/>
    <property type="match status" value="1"/>
</dbReference>
<reference evidence="2 3" key="1">
    <citation type="submission" date="2024-08" db="EMBL/GenBank/DDBJ databases">
        <authorList>
            <person name="Cucini C."/>
            <person name="Frati F."/>
        </authorList>
    </citation>
    <scope>NUCLEOTIDE SEQUENCE [LARGE SCALE GENOMIC DNA]</scope>
</reference>
<organism evidence="2 3">
    <name type="scientific">Orchesella dallaii</name>
    <dbReference type="NCBI Taxonomy" id="48710"/>
    <lineage>
        <taxon>Eukaryota</taxon>
        <taxon>Metazoa</taxon>
        <taxon>Ecdysozoa</taxon>
        <taxon>Arthropoda</taxon>
        <taxon>Hexapoda</taxon>
        <taxon>Collembola</taxon>
        <taxon>Entomobryomorpha</taxon>
        <taxon>Entomobryoidea</taxon>
        <taxon>Orchesellidae</taxon>
        <taxon>Orchesellinae</taxon>
        <taxon>Orchesella</taxon>
    </lineage>
</organism>
<name>A0ABP1Q560_9HEXA</name>
<dbReference type="Proteomes" id="UP001642540">
    <property type="component" value="Unassembled WGS sequence"/>
</dbReference>
<dbReference type="PANTHER" id="PTHR47501">
    <property type="entry name" value="TRANSPOSASE-RELATED"/>
    <property type="match status" value="1"/>
</dbReference>
<dbReference type="PANTHER" id="PTHR47501:SF5">
    <property type="entry name" value="HAT C-TERMINAL DIMERISATION DOMAIN-CONTAINING PROTEIN"/>
    <property type="match status" value="1"/>
</dbReference>
<feature type="region of interest" description="Disordered" evidence="1">
    <location>
        <begin position="73"/>
        <end position="94"/>
    </location>
</feature>
<sequence>MGVTVHWIDENFKRNSAVLTLSRFVGSHTNDKIADLLIKCFNFYQISRKIVLVITDNASNFIKAFREYGLQETSEEDRESALEETNEGEPESEHDLETIDDVFSKFDEEEFAELPPHYRCASHSLSLVATTDFKAALISGFGGEKQATKFKKTMRDAMSKCTAFWNKVGRSVQTAEAVKSIFKQCVVTPSATRWNSTFDSVEFLLKKKDLLDEAFILAKIPKLNEAERELLKEYQAAMAPIAWSLDKMQSEANIYFGFIAPILFKCETKLTGLCNGDSLYGKYIAKSLLVGLRKRFGGILNFDRGTAHKELVAAICLPSFKLWWVPEDKKIELKDLFMREAKSWNEKEVDTNPGMEFNNANQDDDLFDFDLSRSSGNSTGINDAELQCVQYLQDSDTSIQSLRKYPIIMSMSVKFNTALPSSAPAERLFSYGGMILRPQRARMSDENFEKLVFLKLNSFRK</sequence>
<evidence type="ECO:0000313" key="2">
    <source>
        <dbReference type="EMBL" id="CAL8089681.1"/>
    </source>
</evidence>
<dbReference type="EMBL" id="CAXLJM020000023">
    <property type="protein sequence ID" value="CAL8089681.1"/>
    <property type="molecule type" value="Genomic_DNA"/>
</dbReference>
<accession>A0ABP1Q560</accession>